<dbReference type="EMBL" id="CP061510">
    <property type="protein sequence ID" value="QSB45640.1"/>
    <property type="molecule type" value="Genomic_DNA"/>
</dbReference>
<accession>A0ABX7KFE3</accession>
<evidence type="ECO:0000313" key="3">
    <source>
        <dbReference type="Proteomes" id="UP000663637"/>
    </source>
</evidence>
<proteinExistence type="predicted"/>
<reference evidence="2 3" key="1">
    <citation type="submission" date="2020-09" db="EMBL/GenBank/DDBJ databases">
        <title>Complete genome sequence of altererythrobacter flavus SS-21NJ, isolated from Dongying oil sludge in Shandong province.</title>
        <authorList>
            <person name="Sun S."/>
            <person name="Zhang Z."/>
        </authorList>
    </citation>
    <scope>NUCLEOTIDE SEQUENCE [LARGE SCALE GENOMIC DNA]</scope>
    <source>
        <strain evidence="2 3">SS-21NJ</strain>
    </source>
</reference>
<name>A0ABX7KFE3_9SPHN</name>
<dbReference type="RefSeq" id="WP_205444785.1">
    <property type="nucleotide sequence ID" value="NZ_CP061510.1"/>
</dbReference>
<gene>
    <name evidence="2" type="ORF">IDJ81_05920</name>
</gene>
<keyword evidence="3" id="KW-1185">Reference proteome</keyword>
<evidence type="ECO:0000313" key="2">
    <source>
        <dbReference type="EMBL" id="QSB45640.1"/>
    </source>
</evidence>
<organism evidence="2 3">
    <name type="scientific">Tsuneonella flava</name>
    <dbReference type="NCBI Taxonomy" id="2055955"/>
    <lineage>
        <taxon>Bacteria</taxon>
        <taxon>Pseudomonadati</taxon>
        <taxon>Pseudomonadota</taxon>
        <taxon>Alphaproteobacteria</taxon>
        <taxon>Sphingomonadales</taxon>
        <taxon>Erythrobacteraceae</taxon>
        <taxon>Tsuneonella</taxon>
    </lineage>
</organism>
<protein>
    <submittedName>
        <fullName evidence="2">Uncharacterized protein</fullName>
    </submittedName>
</protein>
<feature type="region of interest" description="Disordered" evidence="1">
    <location>
        <begin position="62"/>
        <end position="86"/>
    </location>
</feature>
<sequence length="131" mass="14098">MFFFKHKLFLLRALMRDSEFSMRWLSVMLAVLLSVSLTSGVMAHAAEPIACIDSESASALGHFEGDRDEVPSDAGKSAPHHHAPCHAHQIAEPARDNGIGLVSMIKSLLPLSRAAAGPSTPTDPAYRPPRA</sequence>
<evidence type="ECO:0000256" key="1">
    <source>
        <dbReference type="SAM" id="MobiDB-lite"/>
    </source>
</evidence>
<dbReference type="Proteomes" id="UP000663637">
    <property type="component" value="Chromosome"/>
</dbReference>